<organism evidence="4 5">
    <name type="scientific">Labedaea rhizosphaerae</name>
    <dbReference type="NCBI Taxonomy" id="598644"/>
    <lineage>
        <taxon>Bacteria</taxon>
        <taxon>Bacillati</taxon>
        <taxon>Actinomycetota</taxon>
        <taxon>Actinomycetes</taxon>
        <taxon>Pseudonocardiales</taxon>
        <taxon>Pseudonocardiaceae</taxon>
        <taxon>Labedaea</taxon>
    </lineage>
</organism>
<evidence type="ECO:0000256" key="2">
    <source>
        <dbReference type="ARBA" id="ARBA00022679"/>
    </source>
</evidence>
<dbReference type="InterPro" id="IPR028098">
    <property type="entry name" value="Glyco_trans_4-like_N"/>
</dbReference>
<keyword evidence="1" id="KW-0328">Glycosyltransferase</keyword>
<proteinExistence type="predicted"/>
<dbReference type="Gene3D" id="3.40.50.2000">
    <property type="entry name" value="Glycogen Phosphorylase B"/>
    <property type="match status" value="2"/>
</dbReference>
<accession>A0A4R6SKJ9</accession>
<keyword evidence="2 4" id="KW-0808">Transferase</keyword>
<dbReference type="AlphaFoldDB" id="A0A4R6SKJ9"/>
<dbReference type="PANTHER" id="PTHR12526">
    <property type="entry name" value="GLYCOSYLTRANSFERASE"/>
    <property type="match status" value="1"/>
</dbReference>
<dbReference type="Pfam" id="PF13692">
    <property type="entry name" value="Glyco_trans_1_4"/>
    <property type="match status" value="1"/>
</dbReference>
<dbReference type="CDD" id="cd03794">
    <property type="entry name" value="GT4_WbuB-like"/>
    <property type="match status" value="1"/>
</dbReference>
<name>A0A4R6SKJ9_LABRH</name>
<dbReference type="PANTHER" id="PTHR12526:SF622">
    <property type="entry name" value="GLYCOSYLTRANSFERASE (GROUP I)"/>
    <property type="match status" value="1"/>
</dbReference>
<evidence type="ECO:0000256" key="1">
    <source>
        <dbReference type="ARBA" id="ARBA00022676"/>
    </source>
</evidence>
<dbReference type="Proteomes" id="UP000295444">
    <property type="component" value="Unassembled WGS sequence"/>
</dbReference>
<dbReference type="Pfam" id="PF13579">
    <property type="entry name" value="Glyco_trans_4_4"/>
    <property type="match status" value="1"/>
</dbReference>
<evidence type="ECO:0000259" key="3">
    <source>
        <dbReference type="Pfam" id="PF13579"/>
    </source>
</evidence>
<dbReference type="SUPFAM" id="SSF53756">
    <property type="entry name" value="UDP-Glycosyltransferase/glycogen phosphorylase"/>
    <property type="match status" value="1"/>
</dbReference>
<comment type="caution">
    <text evidence="4">The sequence shown here is derived from an EMBL/GenBank/DDBJ whole genome shotgun (WGS) entry which is preliminary data.</text>
</comment>
<keyword evidence="5" id="KW-1185">Reference proteome</keyword>
<dbReference type="GO" id="GO:0016757">
    <property type="term" value="F:glycosyltransferase activity"/>
    <property type="evidence" value="ECO:0007669"/>
    <property type="project" value="UniProtKB-KW"/>
</dbReference>
<sequence>MKVILATRLFAPEVAAAAFRLKALADGLAAAGHQVTVLTTKPPAGTEEMEFPDYTVQRWPVLRDKGGNVRGYVQYASYDAPLIARLLFTSADVVICEPPPTTGVITALVCALKRTPFYYVAADIWSDALIAIDAPKPIFRLMRALERFALRRARGVIAVSEGVAERVAELGADPSRIELVPNGVDTQLFQPVPEPPKPDERYFVYTGTMSEWQGSDVFVRALPLVLEKHPKVRLRFFGQGADEQHLRELAAELAPNNIEFGGVVPPTEAAGWISGAAGALVSIQPHRGYDFAKPTKIYAAAACGTPVLFAGVGAGASLVRDNKLGVVADYTPESVAAQMIALLDEQSSGHQHHLVDWVRDNASLSTSGRSAAQWITADLADAADPPAAASPVVSD</sequence>
<reference evidence="4 5" key="1">
    <citation type="submission" date="2019-03" db="EMBL/GenBank/DDBJ databases">
        <title>Genomic Encyclopedia of Type Strains, Phase IV (KMG-IV): sequencing the most valuable type-strain genomes for metagenomic binning, comparative biology and taxonomic classification.</title>
        <authorList>
            <person name="Goeker M."/>
        </authorList>
    </citation>
    <scope>NUCLEOTIDE SEQUENCE [LARGE SCALE GENOMIC DNA]</scope>
    <source>
        <strain evidence="4 5">DSM 45361</strain>
    </source>
</reference>
<evidence type="ECO:0000313" key="4">
    <source>
        <dbReference type="EMBL" id="TDQ04381.1"/>
    </source>
</evidence>
<protein>
    <submittedName>
        <fullName evidence="4">Glycosyltransferase involved in cell wall biosynthesis</fullName>
    </submittedName>
</protein>
<dbReference type="EMBL" id="SNXZ01000001">
    <property type="protein sequence ID" value="TDQ04381.1"/>
    <property type="molecule type" value="Genomic_DNA"/>
</dbReference>
<dbReference type="RefSeq" id="WP_133847294.1">
    <property type="nucleotide sequence ID" value="NZ_SNXZ01000001.1"/>
</dbReference>
<dbReference type="OrthoDB" id="3657271at2"/>
<feature type="domain" description="Glycosyltransferase subfamily 4-like N-terminal" evidence="3">
    <location>
        <begin position="20"/>
        <end position="183"/>
    </location>
</feature>
<gene>
    <name evidence="4" type="ORF">EV186_101327</name>
</gene>
<evidence type="ECO:0000313" key="5">
    <source>
        <dbReference type="Proteomes" id="UP000295444"/>
    </source>
</evidence>